<dbReference type="EMBL" id="BKAX01000003">
    <property type="protein sequence ID" value="GEQ05541.1"/>
    <property type="molecule type" value="Genomic_DNA"/>
</dbReference>
<gene>
    <name evidence="1" type="ORF">SGA02_13690</name>
</gene>
<sequence>MENTMRIRDKVYEFPDEYMEQANLNGISKSQIRKRLEYNWTVKEACYVPQGTKLDDYRFMVQELEREERERNAYGNLLEEKQQSERPWLYDGTPQKHERSKWCEYLMKTSIYPKAVH</sequence>
<accession>A0ABQ0Y2D5</accession>
<dbReference type="Proteomes" id="UP000321057">
    <property type="component" value="Unassembled WGS sequence"/>
</dbReference>
<protein>
    <recommendedName>
        <fullName evidence="3">Phage protein</fullName>
    </recommendedName>
</protein>
<dbReference type="RefSeq" id="WP_042738310.1">
    <property type="nucleotide sequence ID" value="NZ_BKAX01000003.1"/>
</dbReference>
<evidence type="ECO:0000313" key="1">
    <source>
        <dbReference type="EMBL" id="GEQ05541.1"/>
    </source>
</evidence>
<keyword evidence="2" id="KW-1185">Reference proteome</keyword>
<name>A0ABQ0Y2D5_STAGA</name>
<evidence type="ECO:0000313" key="2">
    <source>
        <dbReference type="Proteomes" id="UP000321057"/>
    </source>
</evidence>
<dbReference type="InterPro" id="IPR011688">
    <property type="entry name" value="PVL_Orf50"/>
</dbReference>
<reference evidence="1 2" key="1">
    <citation type="submission" date="2019-07" db="EMBL/GenBank/DDBJ databases">
        <title>Whole genome shotgun sequence of Staphylococcus gallinarum NBRC 109767.</title>
        <authorList>
            <person name="Hosoyama A."/>
            <person name="Uohara A."/>
            <person name="Ohji S."/>
            <person name="Ichikawa N."/>
        </authorList>
    </citation>
    <scope>NUCLEOTIDE SEQUENCE [LARGE SCALE GENOMIC DNA]</scope>
    <source>
        <strain evidence="1 2">NBRC 109767</strain>
    </source>
</reference>
<dbReference type="Pfam" id="PF07768">
    <property type="entry name" value="PVL_ORF50"/>
    <property type="match status" value="1"/>
</dbReference>
<organism evidence="1 2">
    <name type="scientific">Staphylococcus gallinarum</name>
    <dbReference type="NCBI Taxonomy" id="1293"/>
    <lineage>
        <taxon>Bacteria</taxon>
        <taxon>Bacillati</taxon>
        <taxon>Bacillota</taxon>
        <taxon>Bacilli</taxon>
        <taxon>Bacillales</taxon>
        <taxon>Staphylococcaceae</taxon>
        <taxon>Staphylococcus</taxon>
    </lineage>
</organism>
<comment type="caution">
    <text evidence="1">The sequence shown here is derived from an EMBL/GenBank/DDBJ whole genome shotgun (WGS) entry which is preliminary data.</text>
</comment>
<proteinExistence type="predicted"/>
<evidence type="ECO:0008006" key="3">
    <source>
        <dbReference type="Google" id="ProtNLM"/>
    </source>
</evidence>